<dbReference type="KEGG" id="tsy:THSYN_27025"/>
<gene>
    <name evidence="1" type="ORF">THSYN_27025</name>
</gene>
<sequence>MVQPVPTERLGAAICVLVQFAWDRGQHPHQIRGQRRNVHPNAGLLNICLWISTSWFDGNEYCYCFPSSLPVAVGLACTLVVPLNRGKLRVYEKLCVFA</sequence>
<evidence type="ECO:0000313" key="2">
    <source>
        <dbReference type="Proteomes" id="UP000232638"/>
    </source>
</evidence>
<protein>
    <submittedName>
        <fullName evidence="1">Uncharacterized protein</fullName>
    </submittedName>
</protein>
<organism evidence="1 2">
    <name type="scientific">Candidatus Thiodictyon syntrophicum</name>
    <dbReference type="NCBI Taxonomy" id="1166950"/>
    <lineage>
        <taxon>Bacteria</taxon>
        <taxon>Pseudomonadati</taxon>
        <taxon>Pseudomonadota</taxon>
        <taxon>Gammaproteobacteria</taxon>
        <taxon>Chromatiales</taxon>
        <taxon>Chromatiaceae</taxon>
        <taxon>Thiodictyon</taxon>
    </lineage>
</organism>
<evidence type="ECO:0000313" key="1">
    <source>
        <dbReference type="EMBL" id="AUB84229.1"/>
    </source>
</evidence>
<dbReference type="AlphaFoldDB" id="A0A2K8UFG6"/>
<keyword evidence="2" id="KW-1185">Reference proteome</keyword>
<proteinExistence type="predicted"/>
<name>A0A2K8UFG6_9GAMM</name>
<dbReference type="EMBL" id="CP020370">
    <property type="protein sequence ID" value="AUB84229.1"/>
    <property type="molecule type" value="Genomic_DNA"/>
</dbReference>
<dbReference type="Proteomes" id="UP000232638">
    <property type="component" value="Chromosome"/>
</dbReference>
<accession>A0A2K8UFG6</accession>
<reference evidence="1 2" key="1">
    <citation type="submission" date="2017-03" db="EMBL/GenBank/DDBJ databases">
        <title>Complete genome sequence of Candidatus 'Thiodictyon syntrophicum' sp. nov. strain Cad16T, a photolithoautotroph purple sulfur bacterium isolated from an alpine meromictic lake.</title>
        <authorList>
            <person name="Luedin S.M."/>
            <person name="Pothier J.F."/>
            <person name="Danza F."/>
            <person name="Storelli N."/>
            <person name="Wittwer M."/>
            <person name="Tonolla M."/>
        </authorList>
    </citation>
    <scope>NUCLEOTIDE SEQUENCE [LARGE SCALE GENOMIC DNA]</scope>
    <source>
        <strain evidence="1 2">Cad16T</strain>
    </source>
</reference>